<protein>
    <submittedName>
        <fullName evidence="1">Uncharacterized protein</fullName>
    </submittedName>
</protein>
<sequence>MSPLSQHTDMVIEANTPFKACECLFALREYMFKHCGYPFAGFEQRMHPIEKDFITCIRDFCS</sequence>
<name>F3PU96_9BACE</name>
<dbReference type="AlphaFoldDB" id="F3PU96"/>
<reference evidence="1 2" key="1">
    <citation type="submission" date="2011-02" db="EMBL/GenBank/DDBJ databases">
        <authorList>
            <person name="Weinstock G."/>
            <person name="Sodergren E."/>
            <person name="Clifton S."/>
            <person name="Fulton L."/>
            <person name="Fulton B."/>
            <person name="Courtney L."/>
            <person name="Fronick C."/>
            <person name="Harrison M."/>
            <person name="Strong C."/>
            <person name="Farmer C."/>
            <person name="Delahaunty K."/>
            <person name="Markovic C."/>
            <person name="Hall O."/>
            <person name="Minx P."/>
            <person name="Tomlinson C."/>
            <person name="Mitreva M."/>
            <person name="Hou S."/>
            <person name="Chen J."/>
            <person name="Wollam A."/>
            <person name="Pepin K.H."/>
            <person name="Johnson M."/>
            <person name="Bhonagiri V."/>
            <person name="Zhang X."/>
            <person name="Suruliraj S."/>
            <person name="Warren W."/>
            <person name="Chinwalla A."/>
            <person name="Mardis E.R."/>
            <person name="Wilson R.K."/>
        </authorList>
    </citation>
    <scope>NUCLEOTIDE SEQUENCE [LARGE SCALE GENOMIC DNA]</scope>
    <source>
        <strain evidence="1 2">YIT 12057</strain>
    </source>
</reference>
<dbReference type="Proteomes" id="UP000003416">
    <property type="component" value="Unassembled WGS sequence"/>
</dbReference>
<keyword evidence="2" id="KW-1185">Reference proteome</keyword>
<dbReference type="EMBL" id="AFBN01000042">
    <property type="protein sequence ID" value="EGF56312.1"/>
    <property type="molecule type" value="Genomic_DNA"/>
</dbReference>
<evidence type="ECO:0000313" key="2">
    <source>
        <dbReference type="Proteomes" id="UP000003416"/>
    </source>
</evidence>
<accession>F3PU96</accession>
<evidence type="ECO:0000313" key="1">
    <source>
        <dbReference type="EMBL" id="EGF56312.1"/>
    </source>
</evidence>
<dbReference type="STRING" id="763034.HMPREF9446_02319"/>
<proteinExistence type="predicted"/>
<comment type="caution">
    <text evidence="1">The sequence shown here is derived from an EMBL/GenBank/DDBJ whole genome shotgun (WGS) entry which is preliminary data.</text>
</comment>
<gene>
    <name evidence="1" type="ORF">HMPREF9446_02319</name>
</gene>
<organism evidence="1 2">
    <name type="scientific">Bacteroides fluxus YIT 12057</name>
    <dbReference type="NCBI Taxonomy" id="763034"/>
    <lineage>
        <taxon>Bacteria</taxon>
        <taxon>Pseudomonadati</taxon>
        <taxon>Bacteroidota</taxon>
        <taxon>Bacteroidia</taxon>
        <taxon>Bacteroidales</taxon>
        <taxon>Bacteroidaceae</taxon>
        <taxon>Bacteroides</taxon>
    </lineage>
</organism>
<dbReference type="HOGENOM" id="CLU_2894517_0_0_10"/>